<dbReference type="PANTHER" id="PTHR32309">
    <property type="entry name" value="TYROSINE-PROTEIN KINASE"/>
    <property type="match status" value="1"/>
</dbReference>
<dbReference type="GO" id="GO:0004713">
    <property type="term" value="F:protein tyrosine kinase activity"/>
    <property type="evidence" value="ECO:0007669"/>
    <property type="project" value="TreeGrafter"/>
</dbReference>
<dbReference type="Proteomes" id="UP000067683">
    <property type="component" value="Chromosome"/>
</dbReference>
<gene>
    <name evidence="11" type="ORF">AUC31_15735</name>
</gene>
<dbReference type="InterPro" id="IPR003856">
    <property type="entry name" value="LPS_length_determ_N"/>
</dbReference>
<protein>
    <submittedName>
        <fullName evidence="11">Chain-length determining protein</fullName>
    </submittedName>
</protein>
<dbReference type="KEGG" id="prt:AUC31_15735"/>
<feature type="domain" description="Tyrosine-protein kinase G-rich" evidence="10">
    <location>
        <begin position="141"/>
        <end position="194"/>
    </location>
</feature>
<dbReference type="Pfam" id="PF02706">
    <property type="entry name" value="Wzz"/>
    <property type="match status" value="1"/>
</dbReference>
<comment type="similarity">
    <text evidence="2">Belongs to the CpsC/CapA family.</text>
</comment>
<evidence type="ECO:0000313" key="11">
    <source>
        <dbReference type="EMBL" id="ALS76568.1"/>
    </source>
</evidence>
<dbReference type="Pfam" id="PF13807">
    <property type="entry name" value="GNVR"/>
    <property type="match status" value="1"/>
</dbReference>
<evidence type="ECO:0000256" key="6">
    <source>
        <dbReference type="ARBA" id="ARBA00023136"/>
    </source>
</evidence>
<evidence type="ECO:0000256" key="3">
    <source>
        <dbReference type="ARBA" id="ARBA00022475"/>
    </source>
</evidence>
<evidence type="ECO:0000256" key="2">
    <source>
        <dbReference type="ARBA" id="ARBA00006683"/>
    </source>
</evidence>
<dbReference type="AlphaFoldDB" id="A0A0U2XVB4"/>
<dbReference type="InterPro" id="IPR050445">
    <property type="entry name" value="Bact_polysacc_biosynth/exp"/>
</dbReference>
<proteinExistence type="inferred from homology"/>
<evidence type="ECO:0000259" key="10">
    <source>
        <dbReference type="Pfam" id="PF13807"/>
    </source>
</evidence>
<organism evidence="11 12">
    <name type="scientific">Planococcus rifietoensis</name>
    <dbReference type="NCBI Taxonomy" id="200991"/>
    <lineage>
        <taxon>Bacteria</taxon>
        <taxon>Bacillati</taxon>
        <taxon>Bacillota</taxon>
        <taxon>Bacilli</taxon>
        <taxon>Bacillales</taxon>
        <taxon>Caryophanaceae</taxon>
        <taxon>Planococcus</taxon>
    </lineage>
</organism>
<evidence type="ECO:0000256" key="8">
    <source>
        <dbReference type="SAM" id="Phobius"/>
    </source>
</evidence>
<evidence type="ECO:0000256" key="4">
    <source>
        <dbReference type="ARBA" id="ARBA00022692"/>
    </source>
</evidence>
<keyword evidence="12" id="KW-1185">Reference proteome</keyword>
<keyword evidence="3" id="KW-1003">Cell membrane</keyword>
<evidence type="ECO:0000256" key="5">
    <source>
        <dbReference type="ARBA" id="ARBA00022989"/>
    </source>
</evidence>
<keyword evidence="4 8" id="KW-0812">Transmembrane</keyword>
<feature type="compositionally biased region" description="Basic and acidic residues" evidence="7">
    <location>
        <begin position="225"/>
        <end position="241"/>
    </location>
</feature>
<reference evidence="11" key="1">
    <citation type="submission" date="2016-01" db="EMBL/GenBank/DDBJ databases">
        <title>Complete genome of Planococcus rifietoensis type strain M8.</title>
        <authorList>
            <person name="See-Too W.S."/>
        </authorList>
    </citation>
    <scope>NUCLEOTIDE SEQUENCE [LARGE SCALE GENOMIC DNA]</scope>
    <source>
        <strain evidence="11">M8</strain>
    </source>
</reference>
<accession>A0A0U2XVB4</accession>
<comment type="subcellular location">
    <subcellularLocation>
        <location evidence="1">Cell membrane</location>
        <topology evidence="1">Multi-pass membrane protein</topology>
    </subcellularLocation>
</comment>
<evidence type="ECO:0000256" key="1">
    <source>
        <dbReference type="ARBA" id="ARBA00004651"/>
    </source>
</evidence>
<dbReference type="InterPro" id="IPR032807">
    <property type="entry name" value="GNVR"/>
</dbReference>
<evidence type="ECO:0000259" key="9">
    <source>
        <dbReference type="Pfam" id="PF02706"/>
    </source>
</evidence>
<dbReference type="GO" id="GO:0005886">
    <property type="term" value="C:plasma membrane"/>
    <property type="evidence" value="ECO:0007669"/>
    <property type="project" value="UniProtKB-SubCell"/>
</dbReference>
<name>A0A0U2XVB4_9BACL</name>
<sequence length="262" mass="28738">MESTFNMKEFFKNLKKRLPLIIAMTVAFVAVAAAVSYLWMKPVYQASTQILVNKAPANAQEFSMQDIDTNLQLISTYNVIIKSPAILTEVINELGLNETVQSLNERIEVSSIEDSQVVTLEVEDGSMQQAVLIANTTAKVFEQEIRNLMRVDNVSILAPATMPASPEPVKPDPLFNMAVGAIIGFMLGTGLAIVLDQLNTTVRTEEDIDELLGLQVLGVVSPVGDLDRTDKPSKHTDRMELDENVEPDSVKTAARPKVGSTY</sequence>
<feature type="transmembrane region" description="Helical" evidence="8">
    <location>
        <begin position="174"/>
        <end position="195"/>
    </location>
</feature>
<dbReference type="RefSeq" id="WP_058383270.1">
    <property type="nucleotide sequence ID" value="NZ_CP013659.2"/>
</dbReference>
<dbReference type="OrthoDB" id="2360475at2"/>
<feature type="domain" description="Polysaccharide chain length determinant N-terminal" evidence="9">
    <location>
        <begin position="4"/>
        <end position="94"/>
    </location>
</feature>
<keyword evidence="5 8" id="KW-1133">Transmembrane helix</keyword>
<dbReference type="PANTHER" id="PTHR32309:SF13">
    <property type="entry name" value="FERRIC ENTEROBACTIN TRANSPORT PROTEIN FEPE"/>
    <property type="match status" value="1"/>
</dbReference>
<feature type="transmembrane region" description="Helical" evidence="8">
    <location>
        <begin position="20"/>
        <end position="40"/>
    </location>
</feature>
<dbReference type="EMBL" id="CP013659">
    <property type="protein sequence ID" value="ALS76568.1"/>
    <property type="molecule type" value="Genomic_DNA"/>
</dbReference>
<keyword evidence="6 8" id="KW-0472">Membrane</keyword>
<dbReference type="STRING" id="200991.AUC31_15735"/>
<feature type="region of interest" description="Disordered" evidence="7">
    <location>
        <begin position="225"/>
        <end position="262"/>
    </location>
</feature>
<evidence type="ECO:0000256" key="7">
    <source>
        <dbReference type="SAM" id="MobiDB-lite"/>
    </source>
</evidence>
<evidence type="ECO:0000313" key="12">
    <source>
        <dbReference type="Proteomes" id="UP000067683"/>
    </source>
</evidence>